<dbReference type="GO" id="GO:0007165">
    <property type="term" value="P:signal transduction"/>
    <property type="evidence" value="ECO:0007669"/>
    <property type="project" value="UniProtKB-KW"/>
</dbReference>
<gene>
    <name evidence="9" type="ORF">Zmor_017878</name>
</gene>
<evidence type="ECO:0000256" key="8">
    <source>
        <dbReference type="RuleBase" id="RU363108"/>
    </source>
</evidence>
<keyword evidence="10" id="KW-1185">Reference proteome</keyword>
<dbReference type="GO" id="GO:0008049">
    <property type="term" value="P:male courtship behavior"/>
    <property type="evidence" value="ECO:0007669"/>
    <property type="project" value="TreeGrafter"/>
</dbReference>
<dbReference type="GO" id="GO:0007635">
    <property type="term" value="P:chemosensory behavior"/>
    <property type="evidence" value="ECO:0007669"/>
    <property type="project" value="TreeGrafter"/>
</dbReference>
<evidence type="ECO:0000313" key="10">
    <source>
        <dbReference type="Proteomes" id="UP001168821"/>
    </source>
</evidence>
<dbReference type="InterPro" id="IPR013604">
    <property type="entry name" value="7TM_chemorcpt"/>
</dbReference>
<keyword evidence="4 8" id="KW-1133">Transmembrane helix</keyword>
<dbReference type="EMBL" id="JALNTZ010000005">
    <property type="protein sequence ID" value="KAJ3651872.1"/>
    <property type="molecule type" value="Genomic_DNA"/>
</dbReference>
<dbReference type="AlphaFoldDB" id="A0AA38I9L1"/>
<comment type="similarity">
    <text evidence="8">Belongs to the insect chemoreceptor superfamily. Gustatory receptor (GR) family.</text>
</comment>
<comment type="function">
    <text evidence="8">Gustatory receptor which mediates acceptance or avoidance behavior, depending on its substrates.</text>
</comment>
<feature type="transmembrane region" description="Helical" evidence="8">
    <location>
        <begin position="51"/>
        <end position="70"/>
    </location>
</feature>
<evidence type="ECO:0000313" key="9">
    <source>
        <dbReference type="EMBL" id="KAJ3651872.1"/>
    </source>
</evidence>
<reference evidence="9" key="1">
    <citation type="journal article" date="2023" name="G3 (Bethesda)">
        <title>Whole genome assemblies of Zophobas morio and Tenebrio molitor.</title>
        <authorList>
            <person name="Kaur S."/>
            <person name="Stinson S.A."/>
            <person name="diCenzo G.C."/>
        </authorList>
    </citation>
    <scope>NUCLEOTIDE SEQUENCE</scope>
    <source>
        <strain evidence="9">QUZm001</strain>
    </source>
</reference>
<comment type="caution">
    <text evidence="9">The sequence shown here is derived from an EMBL/GenBank/DDBJ whole genome shotgun (WGS) entry which is preliminary data.</text>
</comment>
<name>A0AA38I9L1_9CUCU</name>
<feature type="transmembrane region" description="Helical" evidence="8">
    <location>
        <begin position="90"/>
        <end position="111"/>
    </location>
</feature>
<keyword evidence="2 8" id="KW-1003">Cell membrane</keyword>
<dbReference type="GO" id="GO:0030424">
    <property type="term" value="C:axon"/>
    <property type="evidence" value="ECO:0007669"/>
    <property type="project" value="TreeGrafter"/>
</dbReference>
<dbReference type="PANTHER" id="PTHR21143">
    <property type="entry name" value="INVERTEBRATE GUSTATORY RECEPTOR"/>
    <property type="match status" value="1"/>
</dbReference>
<keyword evidence="3 8" id="KW-0812">Transmembrane</keyword>
<dbReference type="GO" id="GO:0050909">
    <property type="term" value="P:sensory perception of taste"/>
    <property type="evidence" value="ECO:0007669"/>
    <property type="project" value="InterPro"/>
</dbReference>
<dbReference type="GO" id="GO:0030425">
    <property type="term" value="C:dendrite"/>
    <property type="evidence" value="ECO:0007669"/>
    <property type="project" value="TreeGrafter"/>
</dbReference>
<keyword evidence="6 8" id="KW-0675">Receptor</keyword>
<feature type="transmembrane region" description="Helical" evidence="8">
    <location>
        <begin position="276"/>
        <end position="300"/>
    </location>
</feature>
<evidence type="ECO:0000256" key="1">
    <source>
        <dbReference type="ARBA" id="ARBA00004651"/>
    </source>
</evidence>
<keyword evidence="5 8" id="KW-0472">Membrane</keyword>
<evidence type="ECO:0000256" key="7">
    <source>
        <dbReference type="ARBA" id="ARBA00023224"/>
    </source>
</evidence>
<dbReference type="GO" id="GO:0005886">
    <property type="term" value="C:plasma membrane"/>
    <property type="evidence" value="ECO:0007669"/>
    <property type="project" value="UniProtKB-SubCell"/>
</dbReference>
<organism evidence="9 10">
    <name type="scientific">Zophobas morio</name>
    <dbReference type="NCBI Taxonomy" id="2755281"/>
    <lineage>
        <taxon>Eukaryota</taxon>
        <taxon>Metazoa</taxon>
        <taxon>Ecdysozoa</taxon>
        <taxon>Arthropoda</taxon>
        <taxon>Hexapoda</taxon>
        <taxon>Insecta</taxon>
        <taxon>Pterygota</taxon>
        <taxon>Neoptera</taxon>
        <taxon>Endopterygota</taxon>
        <taxon>Coleoptera</taxon>
        <taxon>Polyphaga</taxon>
        <taxon>Cucujiformia</taxon>
        <taxon>Tenebrionidae</taxon>
        <taxon>Zophobas</taxon>
    </lineage>
</organism>
<keyword evidence="7 8" id="KW-0807">Transducer</keyword>
<dbReference type="Proteomes" id="UP001168821">
    <property type="component" value="Unassembled WGS sequence"/>
</dbReference>
<feature type="transmembrane region" description="Helical" evidence="8">
    <location>
        <begin position="146"/>
        <end position="165"/>
    </location>
</feature>
<feature type="transmembrane region" description="Helical" evidence="8">
    <location>
        <begin position="389"/>
        <end position="408"/>
    </location>
</feature>
<dbReference type="GO" id="GO:0043025">
    <property type="term" value="C:neuronal cell body"/>
    <property type="evidence" value="ECO:0007669"/>
    <property type="project" value="TreeGrafter"/>
</dbReference>
<accession>A0AA38I9L1</accession>
<evidence type="ECO:0000256" key="3">
    <source>
        <dbReference type="ARBA" id="ARBA00022692"/>
    </source>
</evidence>
<dbReference type="PANTHER" id="PTHR21143:SF123">
    <property type="entry name" value="GUSTATORY RECEPTOR FOR SUGAR TASTE 43A-RELATED"/>
    <property type="match status" value="1"/>
</dbReference>
<evidence type="ECO:0000256" key="4">
    <source>
        <dbReference type="ARBA" id="ARBA00022989"/>
    </source>
</evidence>
<dbReference type="Pfam" id="PF08395">
    <property type="entry name" value="7tm_7"/>
    <property type="match status" value="1"/>
</dbReference>
<evidence type="ECO:0000256" key="2">
    <source>
        <dbReference type="ARBA" id="ARBA00022475"/>
    </source>
</evidence>
<proteinExistence type="inferred from homology"/>
<evidence type="ECO:0000256" key="6">
    <source>
        <dbReference type="ARBA" id="ARBA00023170"/>
    </source>
</evidence>
<feature type="transmembrane region" description="Helical" evidence="8">
    <location>
        <begin position="306"/>
        <end position="324"/>
    </location>
</feature>
<evidence type="ECO:0000256" key="5">
    <source>
        <dbReference type="ARBA" id="ARBA00023136"/>
    </source>
</evidence>
<comment type="subcellular location">
    <subcellularLocation>
        <location evidence="1 8">Cell membrane</location>
        <topology evidence="1 8">Multi-pass membrane protein</topology>
    </subcellularLocation>
</comment>
<sequence>MAIRTATKKREVAVTSDLYEVLQPFIFVTRAFGFMPIVCKKKVLGFVAEWSIGYTIYSYLLGLFMMFVSMNGLHEDFHQSNSVRMGNTTVKYVTLIDLGEVIVTVFIGIVATPFKLKHLWKILDCFHKIDNVLPQKKIKEEQRHTIICILIAIGCVLFVLTYELYLWGEISNRSGLLWVFMKRYFILFSTYFMVFIQEMPYWNFTRLIRKRIEALNHALDAGLEIFKSLTKLWITPIKTNKKSNSSNFGILSHQRVVNLMKVYELIGDSVDATNDFCGVSILFIMFSCLLHLVVTPYFLLVEVANNGYFIFIFLQFSWTMLHCGRLMVIVETCQYCLDEHQKTVDLVFKLLSCELQEDVKDQLKVFALQLSGRKVRFTSFSMMKINRSLLTAIGGSITTFLVILFQFGSVGSDVYYSRD</sequence>
<protein>
    <recommendedName>
        <fullName evidence="8">Gustatory receptor</fullName>
    </recommendedName>
</protein>
<feature type="transmembrane region" description="Helical" evidence="8">
    <location>
        <begin position="185"/>
        <end position="204"/>
    </location>
</feature>